<feature type="domain" description="AAA" evidence="3">
    <location>
        <begin position="159"/>
        <end position="318"/>
    </location>
</feature>
<dbReference type="Gene3D" id="3.40.50.300">
    <property type="entry name" value="P-loop containing nucleotide triphosphate hydrolases"/>
    <property type="match status" value="1"/>
</dbReference>
<gene>
    <name evidence="4" type="ORF">CLV74_1167</name>
</gene>
<dbReference type="InterPro" id="IPR025669">
    <property type="entry name" value="AAA_dom"/>
</dbReference>
<dbReference type="EMBL" id="PVTQ01000016">
    <property type="protein sequence ID" value="PRY85353.1"/>
    <property type="molecule type" value="Genomic_DNA"/>
</dbReference>
<evidence type="ECO:0000313" key="4">
    <source>
        <dbReference type="EMBL" id="PRY85353.1"/>
    </source>
</evidence>
<dbReference type="PANTHER" id="PTHR43384:SF6">
    <property type="entry name" value="SEPTUM SITE-DETERMINING PROTEIN MIND HOMOLOG, CHLOROPLASTIC"/>
    <property type="match status" value="1"/>
</dbReference>
<evidence type="ECO:0000256" key="2">
    <source>
        <dbReference type="ARBA" id="ARBA00022840"/>
    </source>
</evidence>
<dbReference type="GO" id="GO:0016887">
    <property type="term" value="F:ATP hydrolysis activity"/>
    <property type="evidence" value="ECO:0007669"/>
    <property type="project" value="TreeGrafter"/>
</dbReference>
<dbReference type="SUPFAM" id="SSF52540">
    <property type="entry name" value="P-loop containing nucleoside triphosphate hydrolases"/>
    <property type="match status" value="1"/>
</dbReference>
<keyword evidence="1" id="KW-0547">Nucleotide-binding</keyword>
<evidence type="ECO:0000259" key="3">
    <source>
        <dbReference type="Pfam" id="PF13614"/>
    </source>
</evidence>
<evidence type="ECO:0000256" key="1">
    <source>
        <dbReference type="ARBA" id="ARBA00022741"/>
    </source>
</evidence>
<reference evidence="4 5" key="1">
    <citation type="submission" date="2018-03" db="EMBL/GenBank/DDBJ databases">
        <title>Genomic Encyclopedia of Archaeal and Bacterial Type Strains, Phase II (KMG-II): from individual species to whole genera.</title>
        <authorList>
            <person name="Goeker M."/>
        </authorList>
    </citation>
    <scope>NUCLEOTIDE SEQUENCE [LARGE SCALE GENOMIC DNA]</scope>
    <source>
        <strain evidence="4 5">DSM 100212</strain>
    </source>
</reference>
<name>A0A2T0WF57_9RHOB</name>
<sequence>MTGAVSENENSAILACTISRDVQQFDLLIEDMETVLGESWGDLGFDEAQAFLQQPDAETLEFIAIALDESDEDDSHLIEDLIALAKARGIKVVLITEDLPTNTLHRLIRAGADEFLPYPLPEGELAGAVERLRAAPTPVEEPEKISRVAPSSHNQDGAIFAVQGMAGGTGASMLTVNLAWELALQKTKKPLRICILDLGLQFGNVSTYLDLPRRDAVHELLSNVDMMDDETLCSAMITFNDKIHVLTAPPELLPLDYVSSEDIGKIIDVAAANFDYVLIDVPNTISAWTDAVLTRAHVYFATLELDMRCAHNIKRLKQALEGEDLPLEKLRYILNRTPKFTDLSGRSRIKRMAETLEISLDVHLPDGGKQVTQATDHGLPLAENCGKNPLRKEIAKLAASLHSISEAEDAAA</sequence>
<dbReference type="GO" id="GO:0005524">
    <property type="term" value="F:ATP binding"/>
    <property type="evidence" value="ECO:0007669"/>
    <property type="project" value="UniProtKB-KW"/>
</dbReference>
<dbReference type="OrthoDB" id="8281972at2"/>
<dbReference type="AlphaFoldDB" id="A0A2T0WF57"/>
<dbReference type="InterPro" id="IPR011006">
    <property type="entry name" value="CheY-like_superfamily"/>
</dbReference>
<dbReference type="InterPro" id="IPR050625">
    <property type="entry name" value="ParA/MinD_ATPase"/>
</dbReference>
<dbReference type="RefSeq" id="WP_106267663.1">
    <property type="nucleotide sequence ID" value="NZ_PVTQ01000016.1"/>
</dbReference>
<keyword evidence="2" id="KW-0067">ATP-binding</keyword>
<keyword evidence="5" id="KW-1185">Reference proteome</keyword>
<accession>A0A2T0WF57</accession>
<organism evidence="4 5">
    <name type="scientific">Donghicola tyrosinivorans</name>
    <dbReference type="NCBI Taxonomy" id="1652492"/>
    <lineage>
        <taxon>Bacteria</taxon>
        <taxon>Pseudomonadati</taxon>
        <taxon>Pseudomonadota</taxon>
        <taxon>Alphaproteobacteria</taxon>
        <taxon>Rhodobacterales</taxon>
        <taxon>Roseobacteraceae</taxon>
        <taxon>Donghicola</taxon>
    </lineage>
</organism>
<proteinExistence type="predicted"/>
<dbReference type="Proteomes" id="UP000238392">
    <property type="component" value="Unassembled WGS sequence"/>
</dbReference>
<comment type="caution">
    <text evidence="4">The sequence shown here is derived from an EMBL/GenBank/DDBJ whole genome shotgun (WGS) entry which is preliminary data.</text>
</comment>
<dbReference type="Pfam" id="PF13614">
    <property type="entry name" value="AAA_31"/>
    <property type="match status" value="1"/>
</dbReference>
<dbReference type="GO" id="GO:0005829">
    <property type="term" value="C:cytosol"/>
    <property type="evidence" value="ECO:0007669"/>
    <property type="project" value="TreeGrafter"/>
</dbReference>
<evidence type="ECO:0000313" key="5">
    <source>
        <dbReference type="Proteomes" id="UP000238392"/>
    </source>
</evidence>
<dbReference type="SUPFAM" id="SSF52172">
    <property type="entry name" value="CheY-like"/>
    <property type="match status" value="1"/>
</dbReference>
<dbReference type="GO" id="GO:0051782">
    <property type="term" value="P:negative regulation of cell division"/>
    <property type="evidence" value="ECO:0007669"/>
    <property type="project" value="TreeGrafter"/>
</dbReference>
<dbReference type="GO" id="GO:0009898">
    <property type="term" value="C:cytoplasmic side of plasma membrane"/>
    <property type="evidence" value="ECO:0007669"/>
    <property type="project" value="TreeGrafter"/>
</dbReference>
<protein>
    <submittedName>
        <fullName evidence="4">Pilus assembly protein CpaE</fullName>
    </submittedName>
</protein>
<dbReference type="Gene3D" id="3.40.50.2300">
    <property type="match status" value="1"/>
</dbReference>
<dbReference type="PANTHER" id="PTHR43384">
    <property type="entry name" value="SEPTUM SITE-DETERMINING PROTEIN MIND HOMOLOG, CHLOROPLASTIC-RELATED"/>
    <property type="match status" value="1"/>
</dbReference>
<dbReference type="InterPro" id="IPR027417">
    <property type="entry name" value="P-loop_NTPase"/>
</dbReference>